<dbReference type="AlphaFoldDB" id="A0A0N9ZXA4"/>
<dbReference type="PANTHER" id="PTHR30401:SF0">
    <property type="entry name" value="TRNA 2-SELENOURIDINE SYNTHASE"/>
    <property type="match status" value="1"/>
</dbReference>
<dbReference type="InterPro" id="IPR017582">
    <property type="entry name" value="SelU"/>
</dbReference>
<dbReference type="NCBIfam" id="NF008750">
    <property type="entry name" value="PRK11784.1-2"/>
    <property type="match status" value="1"/>
</dbReference>
<dbReference type="InterPro" id="IPR001307">
    <property type="entry name" value="Thiosulphate_STrfase_CS"/>
</dbReference>
<organism evidence="1 2">
    <name type="scientific">Celeribacter marinus</name>
    <dbReference type="NCBI Taxonomy" id="1397108"/>
    <lineage>
        <taxon>Bacteria</taxon>
        <taxon>Pseudomonadati</taxon>
        <taxon>Pseudomonadota</taxon>
        <taxon>Alphaproteobacteria</taxon>
        <taxon>Rhodobacterales</taxon>
        <taxon>Roseobacteraceae</taxon>
        <taxon>Celeribacter</taxon>
    </lineage>
</organism>
<dbReference type="InterPro" id="IPR036873">
    <property type="entry name" value="Rhodanese-like_dom_sf"/>
</dbReference>
<dbReference type="RefSeq" id="WP_062215896.1">
    <property type="nucleotide sequence ID" value="NZ_CP012023.1"/>
</dbReference>
<reference evidence="1 2" key="1">
    <citation type="submission" date="2015-05" db="EMBL/GenBank/DDBJ databases">
        <authorList>
            <person name="Wang D.B."/>
            <person name="Wang M."/>
        </authorList>
    </citation>
    <scope>NUCLEOTIDE SEQUENCE [LARGE SCALE GENOMIC DNA]</scope>
    <source>
        <strain evidence="1 2">IMCC 12053</strain>
    </source>
</reference>
<name>A0A0N9ZXA4_9RHOB</name>
<dbReference type="GO" id="GO:0043828">
    <property type="term" value="F:tRNA 2-selenouridine synthase activity"/>
    <property type="evidence" value="ECO:0007669"/>
    <property type="project" value="InterPro"/>
</dbReference>
<dbReference type="PROSITE" id="PS00380">
    <property type="entry name" value="RHODANESE_1"/>
    <property type="match status" value="1"/>
</dbReference>
<dbReference type="OrthoDB" id="9808735at2"/>
<dbReference type="KEGG" id="cmar:IMCC12053_781"/>
<keyword evidence="2" id="KW-1185">Reference proteome</keyword>
<protein>
    <submittedName>
        <fullName evidence="1">Selenophosphate-dependent tRNA 2-selenouridine synthase</fullName>
    </submittedName>
</protein>
<dbReference type="SMART" id="SM00450">
    <property type="entry name" value="RHOD"/>
    <property type="match status" value="1"/>
</dbReference>
<dbReference type="PATRIC" id="fig|1397108.4.peg.809"/>
<dbReference type="GO" id="GO:0002098">
    <property type="term" value="P:tRNA wobble uridine modification"/>
    <property type="evidence" value="ECO:0007669"/>
    <property type="project" value="InterPro"/>
</dbReference>
<dbReference type="Proteomes" id="UP000064920">
    <property type="component" value="Chromosome"/>
</dbReference>
<gene>
    <name evidence="1" type="ORF">IMCC12053_781</name>
</gene>
<dbReference type="NCBIfam" id="TIGR03167">
    <property type="entry name" value="tRNA_sel_U_synt"/>
    <property type="match status" value="1"/>
</dbReference>
<evidence type="ECO:0000313" key="2">
    <source>
        <dbReference type="Proteomes" id="UP000064920"/>
    </source>
</evidence>
<dbReference type="EMBL" id="CP012023">
    <property type="protein sequence ID" value="ALI54729.1"/>
    <property type="molecule type" value="Genomic_DNA"/>
</dbReference>
<dbReference type="STRING" id="1397108.IMCC12053_781"/>
<dbReference type="SUPFAM" id="SSF52821">
    <property type="entry name" value="Rhodanese/Cell cycle control phosphatase"/>
    <property type="match status" value="1"/>
</dbReference>
<evidence type="ECO:0000313" key="1">
    <source>
        <dbReference type="EMBL" id="ALI54729.1"/>
    </source>
</evidence>
<dbReference type="GO" id="GO:0004792">
    <property type="term" value="F:thiosulfate-cyanide sulfurtransferase activity"/>
    <property type="evidence" value="ECO:0007669"/>
    <property type="project" value="InterPro"/>
</dbReference>
<accession>A0A0N9ZXA4</accession>
<dbReference type="PROSITE" id="PS50206">
    <property type="entry name" value="RHODANESE_3"/>
    <property type="match status" value="1"/>
</dbReference>
<proteinExistence type="predicted"/>
<dbReference type="InterPro" id="IPR001763">
    <property type="entry name" value="Rhodanese-like_dom"/>
</dbReference>
<dbReference type="Pfam" id="PF00581">
    <property type="entry name" value="Rhodanese"/>
    <property type="match status" value="1"/>
</dbReference>
<dbReference type="InterPro" id="IPR058840">
    <property type="entry name" value="AAA_SelU"/>
</dbReference>
<dbReference type="CDD" id="cd01520">
    <property type="entry name" value="RHOD_YbbB"/>
    <property type="match status" value="1"/>
</dbReference>
<dbReference type="PANTHER" id="PTHR30401">
    <property type="entry name" value="TRNA 2-SELENOURIDINE SYNTHASE"/>
    <property type="match status" value="1"/>
</dbReference>
<dbReference type="Gene3D" id="3.40.250.10">
    <property type="entry name" value="Rhodanese-like domain"/>
    <property type="match status" value="1"/>
</dbReference>
<dbReference type="NCBIfam" id="NF008752">
    <property type="entry name" value="PRK11784.1-4"/>
    <property type="match status" value="1"/>
</dbReference>
<sequence>MTQAFSSIRDFVAAPFDTTIDVRAPSEFAQDHVPGAINLPVLSDDERAQVGTIYVQQSPFLARKIGGALVARNAATHIEGPLAEFEGNWKPRIYCWRGGQRSNSFATILRQIGWRVDVVEGGYKAWRRMVVRALYTDPLPHKLILIDGNTGTAKTDLIARVNAQGGQVLDLEGLANHRGSIFGGLGTQPSQKAFESALAVALSELDPAKPTLVEAESSRIGNVSVPASVWAVMCDAPRIEVTAPLSSRAVYLAQAYADIVQDAALLEKLLAKLVTFQGYDVVDGWQELARTGNFVDLAGGLMAQHYDPRYKRSREKHTPTVSATIDLCDMAVEARDVAATRIIDVMASL</sequence>
<dbReference type="Pfam" id="PF26341">
    <property type="entry name" value="AAA_SelU"/>
    <property type="match status" value="1"/>
</dbReference>